<dbReference type="FunFam" id="3.40.640.10:FF:000037">
    <property type="entry name" value="dTDP-4-amino-4,6-dideoxygalactose transaminase"/>
    <property type="match status" value="1"/>
</dbReference>
<evidence type="ECO:0000256" key="1">
    <source>
        <dbReference type="ARBA" id="ARBA00022898"/>
    </source>
</evidence>
<dbReference type="PANTHER" id="PTHR30244:SF34">
    <property type="entry name" value="DTDP-4-AMINO-4,6-DIDEOXYGALACTOSE TRANSAMINASE"/>
    <property type="match status" value="1"/>
</dbReference>
<dbReference type="InterPro" id="IPR000653">
    <property type="entry name" value="DegT/StrS_aminotransferase"/>
</dbReference>
<organism evidence="6 7">
    <name type="scientific">Candidatus Providencia siddallii</name>
    <dbReference type="NCBI Taxonomy" id="1715285"/>
    <lineage>
        <taxon>Bacteria</taxon>
        <taxon>Pseudomonadati</taxon>
        <taxon>Pseudomonadota</taxon>
        <taxon>Gammaproteobacteria</taxon>
        <taxon>Enterobacterales</taxon>
        <taxon>Morganellaceae</taxon>
        <taxon>Providencia</taxon>
    </lineage>
</organism>
<dbReference type="NCBIfam" id="NF008687">
    <property type="entry name" value="PRK11706.1"/>
    <property type="match status" value="1"/>
</dbReference>
<dbReference type="STRING" id="1715285.SOFFGTOCOR_0316"/>
<dbReference type="InterPro" id="IPR015421">
    <property type="entry name" value="PyrdxlP-dep_Trfase_major"/>
</dbReference>
<gene>
    <name evidence="6" type="primary">rffA</name>
    <name evidence="6" type="ORF">SOFFGTOCOR_0316</name>
</gene>
<dbReference type="NCBIfam" id="TIGR02379">
    <property type="entry name" value="ECA_wecE"/>
    <property type="match status" value="1"/>
</dbReference>
<dbReference type="GO" id="GO:0000271">
    <property type="term" value="P:polysaccharide biosynthetic process"/>
    <property type="evidence" value="ECO:0007669"/>
    <property type="project" value="TreeGrafter"/>
</dbReference>
<dbReference type="EMBL" id="CVRF01000002">
    <property type="protein sequence ID" value="CRK85742.1"/>
    <property type="molecule type" value="Genomic_DNA"/>
</dbReference>
<evidence type="ECO:0000313" key="7">
    <source>
        <dbReference type="Proteomes" id="UP000242301"/>
    </source>
</evidence>
<feature type="modified residue" description="N6-(pyridoxal phosphate)lysine" evidence="4">
    <location>
        <position position="181"/>
    </location>
</feature>
<dbReference type="Pfam" id="PF01041">
    <property type="entry name" value="DegT_DnrJ_EryC1"/>
    <property type="match status" value="1"/>
</dbReference>
<dbReference type="InterPro" id="IPR015424">
    <property type="entry name" value="PyrdxlP-dep_Trfase"/>
</dbReference>
<comment type="similarity">
    <text evidence="2 5">Belongs to the DegT/DnrJ/EryC1 family.</text>
</comment>
<dbReference type="EC" id="2.6.1.59" evidence="6"/>
<dbReference type="GO" id="GO:0019180">
    <property type="term" value="F:dTDP-4-amino-4,6-dideoxygalactose transaminase activity"/>
    <property type="evidence" value="ECO:0007669"/>
    <property type="project" value="UniProtKB-EC"/>
</dbReference>
<dbReference type="SUPFAM" id="SSF53383">
    <property type="entry name" value="PLP-dependent transferases"/>
    <property type="match status" value="1"/>
</dbReference>
<evidence type="ECO:0000256" key="2">
    <source>
        <dbReference type="ARBA" id="ARBA00037999"/>
    </source>
</evidence>
<dbReference type="AlphaFoldDB" id="A0A0M6W8K5"/>
<keyword evidence="7" id="KW-1185">Reference proteome</keyword>
<evidence type="ECO:0000256" key="3">
    <source>
        <dbReference type="PIRSR" id="PIRSR000390-1"/>
    </source>
</evidence>
<keyword evidence="1 4" id="KW-0663">Pyridoxal phosphate</keyword>
<dbReference type="Gene3D" id="3.40.640.10">
    <property type="entry name" value="Type I PLP-dependent aspartate aminotransferase-like (Major domain)"/>
    <property type="match status" value="1"/>
</dbReference>
<dbReference type="CDD" id="cd00616">
    <property type="entry name" value="AHBA_syn"/>
    <property type="match status" value="1"/>
</dbReference>
<feature type="active site" description="Proton acceptor" evidence="3">
    <location>
        <position position="181"/>
    </location>
</feature>
<dbReference type="GO" id="GO:0030170">
    <property type="term" value="F:pyridoxal phosphate binding"/>
    <property type="evidence" value="ECO:0007669"/>
    <property type="project" value="TreeGrafter"/>
</dbReference>
<evidence type="ECO:0000256" key="4">
    <source>
        <dbReference type="PIRSR" id="PIRSR000390-2"/>
    </source>
</evidence>
<evidence type="ECO:0000313" key="6">
    <source>
        <dbReference type="EMBL" id="CRK85742.1"/>
    </source>
</evidence>
<proteinExistence type="inferred from homology"/>
<dbReference type="InterPro" id="IPR012749">
    <property type="entry name" value="WecE-like"/>
</dbReference>
<keyword evidence="6" id="KW-0032">Aminotransferase</keyword>
<name>A0A0M6W8K5_9GAMM</name>
<reference evidence="7" key="1">
    <citation type="submission" date="2015-05" db="EMBL/GenBank/DDBJ databases">
        <authorList>
            <person name="Manzano-Marin A."/>
        </authorList>
    </citation>
    <scope>NUCLEOTIDE SEQUENCE [LARGE SCALE GENOMIC DNA]</scope>
    <source>
        <strain evidence="7">officinalis</strain>
    </source>
</reference>
<accession>A0A0M6W8K5</accession>
<dbReference type="Proteomes" id="UP000242301">
    <property type="component" value="Unassembled WGS sequence"/>
</dbReference>
<sequence length="380" mass="43301">MIPFNKPTVVGTELKFIKQSIESCNLCGNNSFSKLCEKWMEKKFNCQKVQLTPSCTASLEMAAILIKITHGDEVIMPSFTFVSTSNAFVLRGARIVFVDIRKDTMNIDETKIEPAITKFTRAIVPMHYAGVSCEMDIIMEIAKRYNLFVIEDAAQSIMSTYKGKFLGTIGHIGCYSFHETKNYSSGGEGGAILINDVSLINRSEIICEKGTNRTKFLHGQIDKYTWCDIGSSYLLSDIQAAYLWAQLKQANKINNRRLFLWKQYYNKLQPLVDAGCIVLGKIPKDLKSNAHIFYIKFKEIKKRTEFAYYMKSNGILTAFHYVALHTSYAGMQFGRFHGKDENTTFESECLVRLPIFYNMTDNEQETVIDNVKVFFANVIN</sequence>
<keyword evidence="6" id="KW-0808">Transferase</keyword>
<dbReference type="PIRSF" id="PIRSF000390">
    <property type="entry name" value="PLP_StrS"/>
    <property type="match status" value="1"/>
</dbReference>
<dbReference type="PANTHER" id="PTHR30244">
    <property type="entry name" value="TRANSAMINASE"/>
    <property type="match status" value="1"/>
</dbReference>
<protein>
    <submittedName>
        <fullName evidence="6">dTDP-4-amino-4,6-dideoxygalactose transaminase</fullName>
        <ecNumber evidence="6">2.6.1.59</ecNumber>
    </submittedName>
</protein>
<evidence type="ECO:0000256" key="5">
    <source>
        <dbReference type="RuleBase" id="RU004508"/>
    </source>
</evidence>